<keyword evidence="1" id="KW-0472">Membrane</keyword>
<proteinExistence type="inferred from homology"/>
<protein>
    <recommendedName>
        <fullName evidence="1">Putative membrane protein insertion efficiency factor</fullName>
    </recommendedName>
</protein>
<dbReference type="GO" id="GO:0005886">
    <property type="term" value="C:plasma membrane"/>
    <property type="evidence" value="ECO:0007669"/>
    <property type="project" value="UniProtKB-SubCell"/>
</dbReference>
<comment type="similarity">
    <text evidence="1">Belongs to the UPF0161 family.</text>
</comment>
<sequence>MTENAHAGMTWMLMVVLKIYQNILSPFLPKSCRYYPSCSEYAKEALTRYGLRKGILLTLRRLFRCHPFCAGGYDPV</sequence>
<organism evidence="2 3">
    <name type="scientific">bacterium (Candidatus Ratteibacteria) CG23_combo_of_CG06-09_8_20_14_all_48_7</name>
    <dbReference type="NCBI Taxonomy" id="2014292"/>
    <lineage>
        <taxon>Bacteria</taxon>
        <taxon>Candidatus Ratteibacteria</taxon>
    </lineage>
</organism>
<comment type="caution">
    <text evidence="2">The sequence shown here is derived from an EMBL/GenBank/DDBJ whole genome shotgun (WGS) entry which is preliminary data.</text>
</comment>
<dbReference type="NCBIfam" id="TIGR00278">
    <property type="entry name" value="membrane protein insertion efficiency factor YidD"/>
    <property type="match status" value="1"/>
</dbReference>
<keyword evidence="1" id="KW-1003">Cell membrane</keyword>
<dbReference type="Pfam" id="PF01809">
    <property type="entry name" value="YidD"/>
    <property type="match status" value="1"/>
</dbReference>
<dbReference type="HAMAP" id="MF_00386">
    <property type="entry name" value="UPF0161_YidD"/>
    <property type="match status" value="1"/>
</dbReference>
<comment type="subcellular location">
    <subcellularLocation>
        <location evidence="1">Cell membrane</location>
        <topology evidence="1">Peripheral membrane protein</topology>
        <orientation evidence="1">Cytoplasmic side</orientation>
    </subcellularLocation>
</comment>
<dbReference type="PANTHER" id="PTHR33383">
    <property type="entry name" value="MEMBRANE PROTEIN INSERTION EFFICIENCY FACTOR-RELATED"/>
    <property type="match status" value="1"/>
</dbReference>
<gene>
    <name evidence="2" type="ORF">COX46_02710</name>
</gene>
<dbReference type="Proteomes" id="UP000230392">
    <property type="component" value="Unassembled WGS sequence"/>
</dbReference>
<dbReference type="SMART" id="SM01234">
    <property type="entry name" value="Haemolytic"/>
    <property type="match status" value="1"/>
</dbReference>
<reference evidence="2 3" key="1">
    <citation type="submission" date="2017-09" db="EMBL/GenBank/DDBJ databases">
        <title>Depth-based differentiation of microbial function through sediment-hosted aquifers and enrichment of novel symbionts in the deep terrestrial subsurface.</title>
        <authorList>
            <person name="Probst A.J."/>
            <person name="Ladd B."/>
            <person name="Jarett J.K."/>
            <person name="Geller-Mcgrath D.E."/>
            <person name="Sieber C.M."/>
            <person name="Emerson J.B."/>
            <person name="Anantharaman K."/>
            <person name="Thomas B.C."/>
            <person name="Malmstrom R."/>
            <person name="Stieglmeier M."/>
            <person name="Klingl A."/>
            <person name="Woyke T."/>
            <person name="Ryan C.M."/>
            <person name="Banfield J.F."/>
        </authorList>
    </citation>
    <scope>NUCLEOTIDE SEQUENCE [LARGE SCALE GENOMIC DNA]</scope>
    <source>
        <strain evidence="2">CG23_combo_of_CG06-09_8_20_14_all_48_7</strain>
    </source>
</reference>
<comment type="function">
    <text evidence="1">Could be involved in insertion of integral membrane proteins into the membrane.</text>
</comment>
<dbReference type="InterPro" id="IPR002696">
    <property type="entry name" value="Membr_insert_effic_factor_YidD"/>
</dbReference>
<dbReference type="EMBL" id="PCRF01000130">
    <property type="protein sequence ID" value="PIP16364.1"/>
    <property type="molecule type" value="Genomic_DNA"/>
</dbReference>
<accession>A0A2G9YAX8</accession>
<evidence type="ECO:0000313" key="2">
    <source>
        <dbReference type="EMBL" id="PIP16364.1"/>
    </source>
</evidence>
<name>A0A2G9YAX8_9BACT</name>
<dbReference type="PANTHER" id="PTHR33383:SF1">
    <property type="entry name" value="MEMBRANE PROTEIN INSERTION EFFICIENCY FACTOR-RELATED"/>
    <property type="match status" value="1"/>
</dbReference>
<dbReference type="AlphaFoldDB" id="A0A2G9YAX8"/>
<evidence type="ECO:0000313" key="3">
    <source>
        <dbReference type="Proteomes" id="UP000230392"/>
    </source>
</evidence>
<evidence type="ECO:0000256" key="1">
    <source>
        <dbReference type="HAMAP-Rule" id="MF_00386"/>
    </source>
</evidence>